<sequence length="115" mass="12954">MEMTKEALIAFSSAGKKVSVDEPFNAPGRRNRIVFDALRHAASKKIFGLAYEKKGSLYLDLKCDPGRIDELVNTMPYILPGQHFTKQHWITLDISQVPSRETLGKLVEASYQLTD</sequence>
<dbReference type="EMBL" id="AZCZ01000006">
    <property type="protein sequence ID" value="KRK38942.1"/>
    <property type="molecule type" value="Genomic_DNA"/>
</dbReference>
<dbReference type="InterPro" id="IPR007351">
    <property type="entry name" value="YjbR"/>
</dbReference>
<name>A0A0R1GXR5_9LACO</name>
<protein>
    <recommendedName>
        <fullName evidence="3">MmcQ-like protein</fullName>
    </recommendedName>
</protein>
<evidence type="ECO:0000313" key="1">
    <source>
        <dbReference type="EMBL" id="KRK38942.1"/>
    </source>
</evidence>
<dbReference type="Pfam" id="PF04237">
    <property type="entry name" value="YjbR"/>
    <property type="match status" value="1"/>
</dbReference>
<dbReference type="eggNOG" id="COG2315">
    <property type="taxonomic scope" value="Bacteria"/>
</dbReference>
<dbReference type="PANTHER" id="PTHR35145">
    <property type="entry name" value="CYTOPLASMIC PROTEIN-RELATED"/>
    <property type="match status" value="1"/>
</dbReference>
<dbReference type="Proteomes" id="UP000051176">
    <property type="component" value="Unassembled WGS sequence"/>
</dbReference>
<dbReference type="STRING" id="357278.IV61_GL002153"/>
<comment type="caution">
    <text evidence="1">The sequence shown here is derived from an EMBL/GenBank/DDBJ whole genome shotgun (WGS) entry which is preliminary data.</text>
</comment>
<dbReference type="OrthoDB" id="9789813at2"/>
<dbReference type="RefSeq" id="WP_020088623.1">
    <property type="nucleotide sequence ID" value="NZ_AZCZ01000006.1"/>
</dbReference>
<dbReference type="Gene3D" id="3.90.1150.30">
    <property type="match status" value="1"/>
</dbReference>
<dbReference type="InterPro" id="IPR038056">
    <property type="entry name" value="YjbR-like_sf"/>
</dbReference>
<gene>
    <name evidence="1" type="ORF">FD07_GL002006</name>
</gene>
<dbReference type="SUPFAM" id="SSF142906">
    <property type="entry name" value="YjbR-like"/>
    <property type="match status" value="1"/>
</dbReference>
<dbReference type="InterPro" id="IPR058532">
    <property type="entry name" value="YjbR/MT2646/Rv2570-like"/>
</dbReference>
<evidence type="ECO:0000313" key="2">
    <source>
        <dbReference type="Proteomes" id="UP000051176"/>
    </source>
</evidence>
<keyword evidence="2" id="KW-1185">Reference proteome</keyword>
<proteinExistence type="predicted"/>
<reference evidence="1 2" key="1">
    <citation type="journal article" date="2015" name="Genome Announc.">
        <title>Expanding the biotechnology potential of lactobacilli through comparative genomics of 213 strains and associated genera.</title>
        <authorList>
            <person name="Sun Z."/>
            <person name="Harris H.M."/>
            <person name="McCann A."/>
            <person name="Guo C."/>
            <person name="Argimon S."/>
            <person name="Zhang W."/>
            <person name="Yang X."/>
            <person name="Jeffery I.B."/>
            <person name="Cooney J.C."/>
            <person name="Kagawa T.F."/>
            <person name="Liu W."/>
            <person name="Song Y."/>
            <person name="Salvetti E."/>
            <person name="Wrobel A."/>
            <person name="Rasinkangas P."/>
            <person name="Parkhill J."/>
            <person name="Rea M.C."/>
            <person name="O'Sullivan O."/>
            <person name="Ritari J."/>
            <person name="Douillard F.P."/>
            <person name="Paul Ross R."/>
            <person name="Yang R."/>
            <person name="Briner A.E."/>
            <person name="Felis G.E."/>
            <person name="de Vos W.M."/>
            <person name="Barrangou R."/>
            <person name="Klaenhammer T.R."/>
            <person name="Caufield P.W."/>
            <person name="Cui Y."/>
            <person name="Zhang H."/>
            <person name="O'Toole P.W."/>
        </authorList>
    </citation>
    <scope>NUCLEOTIDE SEQUENCE [LARGE SCALE GENOMIC DNA]</scope>
    <source>
        <strain evidence="1 2">ATCC 53295</strain>
    </source>
</reference>
<dbReference type="PATRIC" id="fig|1267003.4.peg.2114"/>
<dbReference type="PANTHER" id="PTHR35145:SF1">
    <property type="entry name" value="CYTOPLASMIC PROTEIN"/>
    <property type="match status" value="1"/>
</dbReference>
<dbReference type="AlphaFoldDB" id="A0A0R1GXR5"/>
<accession>A0A0R1GXR5</accession>
<organism evidence="1 2">
    <name type="scientific">Levilactobacillus parabrevis ATCC 53295</name>
    <dbReference type="NCBI Taxonomy" id="1267003"/>
    <lineage>
        <taxon>Bacteria</taxon>
        <taxon>Bacillati</taxon>
        <taxon>Bacillota</taxon>
        <taxon>Bacilli</taxon>
        <taxon>Lactobacillales</taxon>
        <taxon>Lactobacillaceae</taxon>
        <taxon>Levilactobacillus</taxon>
    </lineage>
</organism>
<evidence type="ECO:0008006" key="3">
    <source>
        <dbReference type="Google" id="ProtNLM"/>
    </source>
</evidence>